<dbReference type="InterPro" id="IPR025295">
    <property type="entry name" value="eCIS_core_dom"/>
</dbReference>
<evidence type="ECO:0000259" key="2">
    <source>
        <dbReference type="Pfam" id="PF13699"/>
    </source>
</evidence>
<gene>
    <name evidence="3" type="ORF">Microterr_22150</name>
</gene>
<dbReference type="PANTHER" id="PTHR24216:SF65">
    <property type="entry name" value="PAXILLIN-LIKE PROTEIN 1"/>
    <property type="match status" value="1"/>
</dbReference>
<evidence type="ECO:0000256" key="1">
    <source>
        <dbReference type="SAM" id="MobiDB-lite"/>
    </source>
</evidence>
<protein>
    <recommendedName>
        <fullName evidence="2">eCIS core domain-containing protein</fullName>
    </recommendedName>
</protein>
<feature type="compositionally biased region" description="Basic and acidic residues" evidence="1">
    <location>
        <begin position="471"/>
        <end position="521"/>
    </location>
</feature>
<name>A0ABM8E177_9MICO</name>
<reference evidence="3 4" key="1">
    <citation type="submission" date="2022-12" db="EMBL/GenBank/DDBJ databases">
        <title>Microbacterium terricola strain KV-448 chromosome, complete genome.</title>
        <authorList>
            <person name="Oshima T."/>
            <person name="Moriya T."/>
            <person name="Bessho Y."/>
        </authorList>
    </citation>
    <scope>NUCLEOTIDE SEQUENCE [LARGE SCALE GENOMIC DNA]</scope>
    <source>
        <strain evidence="3 4">KV-448</strain>
    </source>
</reference>
<feature type="domain" description="eCIS core" evidence="2">
    <location>
        <begin position="29"/>
        <end position="98"/>
    </location>
</feature>
<dbReference type="Pfam" id="PF13699">
    <property type="entry name" value="eCIS_core"/>
    <property type="match status" value="1"/>
</dbReference>
<feature type="compositionally biased region" description="Low complexity" evidence="1">
    <location>
        <begin position="587"/>
        <end position="600"/>
    </location>
</feature>
<feature type="compositionally biased region" description="Basic and acidic residues" evidence="1">
    <location>
        <begin position="618"/>
        <end position="628"/>
    </location>
</feature>
<dbReference type="Proteomes" id="UP001317779">
    <property type="component" value="Chromosome"/>
</dbReference>
<evidence type="ECO:0000313" key="4">
    <source>
        <dbReference type="Proteomes" id="UP001317779"/>
    </source>
</evidence>
<keyword evidence="4" id="KW-1185">Reference proteome</keyword>
<feature type="region of interest" description="Disordered" evidence="1">
    <location>
        <begin position="439"/>
        <end position="681"/>
    </location>
</feature>
<feature type="compositionally biased region" description="Basic and acidic residues" evidence="1">
    <location>
        <begin position="546"/>
        <end position="572"/>
    </location>
</feature>
<dbReference type="PRINTS" id="PR01217">
    <property type="entry name" value="PRICHEXTENSN"/>
</dbReference>
<dbReference type="PANTHER" id="PTHR24216">
    <property type="entry name" value="PAXILLIN-RELATED"/>
    <property type="match status" value="1"/>
</dbReference>
<evidence type="ECO:0000313" key="3">
    <source>
        <dbReference type="EMBL" id="BDV31555.1"/>
    </source>
</evidence>
<dbReference type="RefSeq" id="WP_263797855.1">
    <property type="nucleotide sequence ID" value="NZ_AP027141.1"/>
</dbReference>
<feature type="compositionally biased region" description="Pro residues" evidence="1">
    <location>
        <begin position="601"/>
        <end position="612"/>
    </location>
</feature>
<proteinExistence type="predicted"/>
<accession>A0ABM8E177</accession>
<sequence length="873" mass="91626">MSAVTTTLQHRPDALAAMMAEVRRTPGMPLSTAVRRPAESQAGVDLSGVRVHMTSEAAAYAQLLGAAGFTFGDDIVIGPSADASTLSHEAMHAAQFRTHGTPAMPSGLAEAGAPADLQAAQHARGGDFAAPGIGAPVSPGGMVQMQELEKKGSVGATGQFLEGMLDSKEGSALYGMLPPSFKAGVQVYGAMGAFLDAFITTAAGKVTDADVVALKTEFGGIAARAKFTAGLIGGIPYGAAEDVASNLIGLAELVKGIVEFLLKPVFDTALAIYDYNLYKMYKQQEAEYAKQVIEAIIAFGAKVASDPKFLIGSGDALGGACGELVSQWFHGDFMTKSAVEKGFAVGRGIGMAAAEVAMLFLGPEEWVLRGAVAVGRVAKGSRLFRVLAEIVEKMPEVARLLKVKHELDEAKKALNATKKAETIATAAEDAAKGKKIAAAAGDVPKGPPAPKVPEVKAPPKAPEVKAPAKAPEPKPAPKVEPKPVEPKPVEPKPVEPKPVEPKAEPKPVEPKAEPKPVEPKAEPAPVEPKAEPAPVEPKAEPAPVEPKAEPKPAEPKPAEPKPAEPKPAEPKAEPAPVEPKAEPKPAEGPVSTTPEAKPATGPAPEPATPGPAPKRKAIKDMTKEERAALKTRRAAARAEADAINKGGARTLEGLPPGWDYAKHPHGPNRRWKPGDPVDMPDGPGNYPDWATIRKRAWMTKASDELAARAGGQNLKGPNLLDPVGELTEAELKITAKTGVMPERVGAEIEHSRIPQRVGKLLEDVGLEATEARELSKLGHSSNLDPTFRETHAAWDAEALKAEGGARNPSLKAALDDRSEFPLTSATNEEIGAIVDRIRARGIDLGATERGRELREILRIQKLRAGHSATWVVP</sequence>
<organism evidence="3 4">
    <name type="scientific">Microbacterium terricola</name>
    <dbReference type="NCBI Taxonomy" id="344163"/>
    <lineage>
        <taxon>Bacteria</taxon>
        <taxon>Bacillati</taxon>
        <taxon>Actinomycetota</taxon>
        <taxon>Actinomycetes</taxon>
        <taxon>Micrococcales</taxon>
        <taxon>Microbacteriaceae</taxon>
        <taxon>Microbacterium</taxon>
    </lineage>
</organism>
<dbReference type="EMBL" id="AP027141">
    <property type="protein sequence ID" value="BDV31555.1"/>
    <property type="molecule type" value="Genomic_DNA"/>
</dbReference>